<organism evidence="1 2">
    <name type="scientific">Mollisia scopiformis</name>
    <name type="common">Conifer needle endophyte fungus</name>
    <name type="synonym">Phialocephala scopiformis</name>
    <dbReference type="NCBI Taxonomy" id="149040"/>
    <lineage>
        <taxon>Eukaryota</taxon>
        <taxon>Fungi</taxon>
        <taxon>Dikarya</taxon>
        <taxon>Ascomycota</taxon>
        <taxon>Pezizomycotina</taxon>
        <taxon>Leotiomycetes</taxon>
        <taxon>Helotiales</taxon>
        <taxon>Mollisiaceae</taxon>
        <taxon>Mollisia</taxon>
    </lineage>
</organism>
<sequence length="297" mass="32259">MVVFRKVSRMQLAKARRAGSLIYWLGDAIRRSNRLLEAAAAAVGAGFLCIRRVEKRQFPDPCAGSRPATLHRLFPDQTRDLFADRASASAVPSPSSTLADHHRMRGEAAYLKTKCDEMKSVVRRWISQMLLKQSGAAPLPGAKSLVVSSTALPRILQDRCIYTPEYAATAFIHLDQSFVHYPLTHDGGGFHSQLIQLELCLSAGGSSSDIKSFVVWLSAAPAPALFLKDLAAIVVVLRACFVPRKALRRVLSSSNARSIVGSASPQQPSKTSLCALCFCCTAPAYSENSIDRFPAAI</sequence>
<reference evidence="1 2" key="1">
    <citation type="submission" date="2015-10" db="EMBL/GenBank/DDBJ databases">
        <title>Full genome of DAOMC 229536 Phialocephala scopiformis, a fungal endophyte of spruce producing the potent anti-insectan compound rugulosin.</title>
        <authorList>
            <consortium name="DOE Joint Genome Institute"/>
            <person name="Walker A.K."/>
            <person name="Frasz S.L."/>
            <person name="Seifert K.A."/>
            <person name="Miller J.D."/>
            <person name="Mondo S.J."/>
            <person name="Labutti K."/>
            <person name="Lipzen A."/>
            <person name="Dockter R."/>
            <person name="Kennedy M."/>
            <person name="Grigoriev I.V."/>
            <person name="Spatafora J.W."/>
        </authorList>
    </citation>
    <scope>NUCLEOTIDE SEQUENCE [LARGE SCALE GENOMIC DNA]</scope>
    <source>
        <strain evidence="1 2">CBS 120377</strain>
    </source>
</reference>
<dbReference type="InParanoid" id="A0A194XJS4"/>
<dbReference type="KEGG" id="psco:LY89DRAFT_666855"/>
<dbReference type="Proteomes" id="UP000070700">
    <property type="component" value="Unassembled WGS sequence"/>
</dbReference>
<dbReference type="EMBL" id="KQ947410">
    <property type="protein sequence ID" value="KUJ20027.1"/>
    <property type="molecule type" value="Genomic_DNA"/>
</dbReference>
<protein>
    <submittedName>
        <fullName evidence="1">Uncharacterized protein</fullName>
    </submittedName>
</protein>
<name>A0A194XJS4_MOLSC</name>
<dbReference type="RefSeq" id="XP_018074382.1">
    <property type="nucleotide sequence ID" value="XM_018212941.1"/>
</dbReference>
<evidence type="ECO:0000313" key="2">
    <source>
        <dbReference type="Proteomes" id="UP000070700"/>
    </source>
</evidence>
<keyword evidence="2" id="KW-1185">Reference proteome</keyword>
<evidence type="ECO:0000313" key="1">
    <source>
        <dbReference type="EMBL" id="KUJ20027.1"/>
    </source>
</evidence>
<dbReference type="GeneID" id="28822667"/>
<gene>
    <name evidence="1" type="ORF">LY89DRAFT_666855</name>
</gene>
<dbReference type="AlphaFoldDB" id="A0A194XJS4"/>
<proteinExistence type="predicted"/>
<accession>A0A194XJS4</accession>